<dbReference type="InterPro" id="IPR011989">
    <property type="entry name" value="ARM-like"/>
</dbReference>
<feature type="region of interest" description="Disordered" evidence="1">
    <location>
        <begin position="1"/>
        <end position="29"/>
    </location>
</feature>
<dbReference type="PANTHER" id="PTHR46241:SF1">
    <property type="entry name" value="OUTER DYNEIN ARM-DOCKING COMPLEX SUBUNIT 2"/>
    <property type="match status" value="1"/>
</dbReference>
<dbReference type="AlphaFoldDB" id="A0AAW1DRK4"/>
<feature type="compositionally biased region" description="Acidic residues" evidence="1">
    <location>
        <begin position="16"/>
        <end position="26"/>
    </location>
</feature>
<organism evidence="2 3">
    <name type="scientific">Rhynocoris fuscipes</name>
    <dbReference type="NCBI Taxonomy" id="488301"/>
    <lineage>
        <taxon>Eukaryota</taxon>
        <taxon>Metazoa</taxon>
        <taxon>Ecdysozoa</taxon>
        <taxon>Arthropoda</taxon>
        <taxon>Hexapoda</taxon>
        <taxon>Insecta</taxon>
        <taxon>Pterygota</taxon>
        <taxon>Neoptera</taxon>
        <taxon>Paraneoptera</taxon>
        <taxon>Hemiptera</taxon>
        <taxon>Heteroptera</taxon>
        <taxon>Panheteroptera</taxon>
        <taxon>Cimicomorpha</taxon>
        <taxon>Reduviidae</taxon>
        <taxon>Harpactorinae</taxon>
        <taxon>Harpactorini</taxon>
        <taxon>Rhynocoris</taxon>
    </lineage>
</organism>
<evidence type="ECO:0000313" key="2">
    <source>
        <dbReference type="EMBL" id="KAK9512455.1"/>
    </source>
</evidence>
<dbReference type="InterPro" id="IPR016024">
    <property type="entry name" value="ARM-type_fold"/>
</dbReference>
<evidence type="ECO:0000313" key="3">
    <source>
        <dbReference type="Proteomes" id="UP001461498"/>
    </source>
</evidence>
<reference evidence="2 3" key="1">
    <citation type="submission" date="2022-12" db="EMBL/GenBank/DDBJ databases">
        <title>Chromosome-level genome assembly of true bugs.</title>
        <authorList>
            <person name="Ma L."/>
            <person name="Li H."/>
        </authorList>
    </citation>
    <scope>NUCLEOTIDE SEQUENCE [LARGE SCALE GENOMIC DNA]</scope>
    <source>
        <strain evidence="2">Lab_2022b</strain>
    </source>
</reference>
<dbReference type="PANTHER" id="PTHR46241">
    <property type="entry name" value="ARMADILLO REPEAT-CONTAINING PROTEIN 4 ARMC4"/>
    <property type="match status" value="1"/>
</dbReference>
<gene>
    <name evidence="2" type="ORF">O3M35_000886</name>
</gene>
<keyword evidence="3" id="KW-1185">Reference proteome</keyword>
<protein>
    <submittedName>
        <fullName evidence="2">Uncharacterized protein</fullName>
    </submittedName>
</protein>
<comment type="caution">
    <text evidence="2">The sequence shown here is derived from an EMBL/GenBank/DDBJ whole genome shotgun (WGS) entry which is preliminary data.</text>
</comment>
<evidence type="ECO:0000256" key="1">
    <source>
        <dbReference type="SAM" id="MobiDB-lite"/>
    </source>
</evidence>
<accession>A0AAW1DRK4</accession>
<proteinExistence type="predicted"/>
<dbReference type="Proteomes" id="UP001461498">
    <property type="component" value="Unassembled WGS sequence"/>
</dbReference>
<dbReference type="SUPFAM" id="SSF48371">
    <property type="entry name" value="ARM repeat"/>
    <property type="match status" value="2"/>
</dbReference>
<dbReference type="EMBL" id="JAPXFL010000001">
    <property type="protein sequence ID" value="KAK9512455.1"/>
    <property type="molecule type" value="Genomic_DNA"/>
</dbReference>
<name>A0AAW1DRK4_9HEMI</name>
<dbReference type="Gene3D" id="1.25.10.10">
    <property type="entry name" value="Leucine-rich Repeat Variant"/>
    <property type="match status" value="3"/>
</dbReference>
<sequence>MADVPVRAGAEANDQANEESTEEGSEELEKWIIGKPRNDTCFYDVPPEDLPPAEEVQFNLPPMEIDEISTSSGDVTSICSLESDVSFPPYRLTKTEDENLTSYRYQFMSVLIKYLKGGDPAATNCVLTSMLSLDLRIDQYIYALEDSNAIAMLLNIVDIPILSCQISALEVLSRITRIPYLQSLTLNMGFGKTCCKLLWHTQGDVVTFALKVLANLTKTVFGRTSVRKNGVIPLLIMYVDIDRSVLYSKIKRLPLLQQEIAMIALYALRVIRNVSRCRKGRVELFKCGISNILYDLPKCKDFLFVLNSLYIFINCSRTNLYLGEFEFYNVHDIMVSMLDYKSIDIAVLAASYLYRVCDDPKVLDKLLDQNIVNTILNKLRPKLAQTNPRLYDILILILYKFTRRKSVMDKLNEGYIMPTFVALTDVNCDVEPEKAIWEMLADCMAYPSNWIRVPKIEGFMDKILYNLSYHMYEHVKGSVARIVGYICHEQSIFEDLDKKDILLNLWSLLSLQTPYTVAKACEALLPVMKRTFNVGAEIRRISESFYTVKELLMSDDPEVLYGAILLLSKIVQDEDNYIIMGELNGLIRPLELIQTATDPKIRASLCYLIASISIYGKNNFLFGREGNIPLVVNDLKSDNMELKIAAAYALWKISEDPVNCVVLHTKGVTKILLNCLLIDNKDLQVGVGGCLYNIRNLAFDAERMKFLFFNEPLGSDEERNIKKYQERSTYYQIRGPMMEEELPDVIERIPKRKKKKVRTKNLLEMSVEDYSEEEIVVEDTTEDKAKQKDLWAFWGLEYTPTIMGDDIVLPNTCN</sequence>